<dbReference type="EMBL" id="CAJHJT010000023">
    <property type="protein sequence ID" value="CAD7001218.1"/>
    <property type="molecule type" value="Genomic_DNA"/>
</dbReference>
<dbReference type="Proteomes" id="UP000606786">
    <property type="component" value="Unassembled WGS sequence"/>
</dbReference>
<comment type="caution">
    <text evidence="2">The sequence shown here is derived from an EMBL/GenBank/DDBJ whole genome shotgun (WGS) entry which is preliminary data.</text>
</comment>
<protein>
    <submittedName>
        <fullName evidence="2">(Mediterranean fruit fly) hypothetical protein</fullName>
    </submittedName>
</protein>
<evidence type="ECO:0000256" key="1">
    <source>
        <dbReference type="SAM" id="MobiDB-lite"/>
    </source>
</evidence>
<keyword evidence="3" id="KW-1185">Reference proteome</keyword>
<feature type="non-terminal residue" evidence="2">
    <location>
        <position position="79"/>
    </location>
</feature>
<name>A0A811USD2_CERCA</name>
<evidence type="ECO:0000313" key="3">
    <source>
        <dbReference type="Proteomes" id="UP000606786"/>
    </source>
</evidence>
<sequence>EKVDKSGRDGIKTKPLVKRATIKVKKEEGKVDKSVRDGIKTKPLVKRATIKVQKKKKKKWIKWSRRHKNKAVSETRHYK</sequence>
<evidence type="ECO:0000313" key="2">
    <source>
        <dbReference type="EMBL" id="CAD7001218.1"/>
    </source>
</evidence>
<accession>A0A811USD2</accession>
<dbReference type="AlphaFoldDB" id="A0A811USD2"/>
<reference evidence="2" key="1">
    <citation type="submission" date="2020-11" db="EMBL/GenBank/DDBJ databases">
        <authorList>
            <person name="Whitehead M."/>
        </authorList>
    </citation>
    <scope>NUCLEOTIDE SEQUENCE</scope>
    <source>
        <strain evidence="2">EGII</strain>
    </source>
</reference>
<feature type="region of interest" description="Disordered" evidence="1">
    <location>
        <begin position="49"/>
        <end position="79"/>
    </location>
</feature>
<organism evidence="2 3">
    <name type="scientific">Ceratitis capitata</name>
    <name type="common">Mediterranean fruit fly</name>
    <name type="synonym">Tephritis capitata</name>
    <dbReference type="NCBI Taxonomy" id="7213"/>
    <lineage>
        <taxon>Eukaryota</taxon>
        <taxon>Metazoa</taxon>
        <taxon>Ecdysozoa</taxon>
        <taxon>Arthropoda</taxon>
        <taxon>Hexapoda</taxon>
        <taxon>Insecta</taxon>
        <taxon>Pterygota</taxon>
        <taxon>Neoptera</taxon>
        <taxon>Endopterygota</taxon>
        <taxon>Diptera</taxon>
        <taxon>Brachycera</taxon>
        <taxon>Muscomorpha</taxon>
        <taxon>Tephritoidea</taxon>
        <taxon>Tephritidae</taxon>
        <taxon>Ceratitis</taxon>
        <taxon>Ceratitis</taxon>
    </lineage>
</organism>
<proteinExistence type="predicted"/>
<feature type="compositionally biased region" description="Basic residues" evidence="1">
    <location>
        <begin position="49"/>
        <end position="70"/>
    </location>
</feature>
<gene>
    <name evidence="2" type="ORF">CCAP1982_LOCUS9716</name>
</gene>
<feature type="non-terminal residue" evidence="2">
    <location>
        <position position="1"/>
    </location>
</feature>